<dbReference type="InterPro" id="IPR022687">
    <property type="entry name" value="HTH_DTXR"/>
</dbReference>
<dbReference type="GO" id="GO:0046914">
    <property type="term" value="F:transition metal ion binding"/>
    <property type="evidence" value="ECO:0007669"/>
    <property type="project" value="InterPro"/>
</dbReference>
<dbReference type="SUPFAM" id="SSF46785">
    <property type="entry name" value="Winged helix' DNA-binding domain"/>
    <property type="match status" value="1"/>
</dbReference>
<name>A0A645G9B6_9ZZZZ</name>
<dbReference type="GO" id="GO:0003700">
    <property type="term" value="F:DNA-binding transcription factor activity"/>
    <property type="evidence" value="ECO:0007669"/>
    <property type="project" value="InterPro"/>
</dbReference>
<keyword evidence="4" id="KW-0804">Transcription</keyword>
<gene>
    <name evidence="6" type="primary">mntR_39</name>
    <name evidence="6" type="ORF">SDC9_169983</name>
</gene>
<dbReference type="PROSITE" id="PS50944">
    <property type="entry name" value="HTH_DTXR"/>
    <property type="match status" value="1"/>
</dbReference>
<dbReference type="Gene3D" id="1.10.10.10">
    <property type="entry name" value="Winged helix-like DNA-binding domain superfamily/Winged helix DNA-binding domain"/>
    <property type="match status" value="1"/>
</dbReference>
<dbReference type="EMBL" id="VSSQ01070878">
    <property type="protein sequence ID" value="MPN22600.1"/>
    <property type="molecule type" value="Genomic_DNA"/>
</dbReference>
<dbReference type="SUPFAM" id="SSF47979">
    <property type="entry name" value="Iron-dependent repressor protein, dimerization domain"/>
    <property type="match status" value="1"/>
</dbReference>
<dbReference type="SMART" id="SM00529">
    <property type="entry name" value="HTH_DTXR"/>
    <property type="match status" value="1"/>
</dbReference>
<dbReference type="GO" id="GO:0003677">
    <property type="term" value="F:DNA binding"/>
    <property type="evidence" value="ECO:0007669"/>
    <property type="project" value="UniProtKB-KW"/>
</dbReference>
<dbReference type="GO" id="GO:0046983">
    <property type="term" value="F:protein dimerization activity"/>
    <property type="evidence" value="ECO:0007669"/>
    <property type="project" value="InterPro"/>
</dbReference>
<dbReference type="InterPro" id="IPR036390">
    <property type="entry name" value="WH_DNA-bd_sf"/>
</dbReference>
<evidence type="ECO:0000256" key="1">
    <source>
        <dbReference type="ARBA" id="ARBA00007871"/>
    </source>
</evidence>
<dbReference type="Pfam" id="PF02742">
    <property type="entry name" value="Fe_dep_repr_C"/>
    <property type="match status" value="1"/>
</dbReference>
<evidence type="ECO:0000313" key="6">
    <source>
        <dbReference type="EMBL" id="MPN22600.1"/>
    </source>
</evidence>
<evidence type="ECO:0000256" key="2">
    <source>
        <dbReference type="ARBA" id="ARBA00023015"/>
    </source>
</evidence>
<keyword evidence="3" id="KW-0238">DNA-binding</keyword>
<dbReference type="InterPro" id="IPR050536">
    <property type="entry name" value="DtxR_MntR_Metal-Reg"/>
</dbReference>
<dbReference type="Pfam" id="PF01325">
    <property type="entry name" value="Fe_dep_repress"/>
    <property type="match status" value="1"/>
</dbReference>
<comment type="similarity">
    <text evidence="1">Belongs to the DtxR/MntR family.</text>
</comment>
<keyword evidence="2" id="KW-0805">Transcription regulation</keyword>
<dbReference type="InterPro" id="IPR036421">
    <property type="entry name" value="Fe_dep_repressor_sf"/>
</dbReference>
<dbReference type="PANTHER" id="PTHR33238">
    <property type="entry name" value="IRON (METAL) DEPENDENT REPRESSOR, DTXR FAMILY"/>
    <property type="match status" value="1"/>
</dbReference>
<proteinExistence type="inferred from homology"/>
<reference evidence="6" key="1">
    <citation type="submission" date="2019-08" db="EMBL/GenBank/DDBJ databases">
        <authorList>
            <person name="Kucharzyk K."/>
            <person name="Murdoch R.W."/>
            <person name="Higgins S."/>
            <person name="Loffler F."/>
        </authorList>
    </citation>
    <scope>NUCLEOTIDE SEQUENCE</scope>
</reference>
<accession>A0A645G9B6</accession>
<evidence type="ECO:0000256" key="4">
    <source>
        <dbReference type="ARBA" id="ARBA00023163"/>
    </source>
</evidence>
<feature type="domain" description="HTH dtxR-type" evidence="5">
    <location>
        <begin position="21"/>
        <end position="82"/>
    </location>
</feature>
<comment type="caution">
    <text evidence="6">The sequence shown here is derived from an EMBL/GenBank/DDBJ whole genome shotgun (WGS) entry which is preliminary data.</text>
</comment>
<evidence type="ECO:0000259" key="5">
    <source>
        <dbReference type="PROSITE" id="PS50944"/>
    </source>
</evidence>
<dbReference type="Gene3D" id="1.10.60.10">
    <property type="entry name" value="Iron dependent repressor, metal binding and dimerisation domain"/>
    <property type="match status" value="1"/>
</dbReference>
<sequence>MNNQNDFHTMKGYEISSQNELTPTMEDYLEMICRISDSQSFVRIGELSNKLHVKPSSATKIVQQLKALGYIKFEKYGHVTLTEKGIETGTYLLYRHNVLHDFLCALNNSADELEQVEKIEHFLNKKTIDNIKSLAEQLKNDKT</sequence>
<dbReference type="AlphaFoldDB" id="A0A645G9B6"/>
<dbReference type="PANTHER" id="PTHR33238:SF7">
    <property type="entry name" value="IRON-DEPENDENT TRANSCRIPTIONAL REGULATOR"/>
    <property type="match status" value="1"/>
</dbReference>
<dbReference type="InterPro" id="IPR036388">
    <property type="entry name" value="WH-like_DNA-bd_sf"/>
</dbReference>
<protein>
    <submittedName>
        <fullName evidence="6">Transcriptional regulator MntR</fullName>
    </submittedName>
</protein>
<dbReference type="InterPro" id="IPR001367">
    <property type="entry name" value="Fe_dep_repressor"/>
</dbReference>
<organism evidence="6">
    <name type="scientific">bioreactor metagenome</name>
    <dbReference type="NCBI Taxonomy" id="1076179"/>
    <lineage>
        <taxon>unclassified sequences</taxon>
        <taxon>metagenomes</taxon>
        <taxon>ecological metagenomes</taxon>
    </lineage>
</organism>
<dbReference type="InterPro" id="IPR022689">
    <property type="entry name" value="Iron_dep_repressor"/>
</dbReference>
<evidence type="ECO:0000256" key="3">
    <source>
        <dbReference type="ARBA" id="ARBA00023125"/>
    </source>
</evidence>